<proteinExistence type="predicted"/>
<dbReference type="RefSeq" id="WP_320910514.1">
    <property type="nucleotide sequence ID" value="NZ_CP139418.1"/>
</dbReference>
<organism evidence="1 2">
    <name type="scientific">Streptococcus dentalis</name>
    <dbReference type="NCBI Taxonomy" id="3098075"/>
    <lineage>
        <taxon>Bacteria</taxon>
        <taxon>Bacillati</taxon>
        <taxon>Bacillota</taxon>
        <taxon>Bacilli</taxon>
        <taxon>Lactobacillales</taxon>
        <taxon>Streptococcaceae</taxon>
        <taxon>Streptococcus</taxon>
    </lineage>
</organism>
<accession>A0ABZ0SX65</accession>
<keyword evidence="2" id="KW-1185">Reference proteome</keyword>
<evidence type="ECO:0000313" key="1">
    <source>
        <dbReference type="EMBL" id="WPS53058.1"/>
    </source>
</evidence>
<name>A0ABZ0SX65_9STRE</name>
<dbReference type="EMBL" id="CP139418">
    <property type="protein sequence ID" value="WPS53058.1"/>
    <property type="molecule type" value="Genomic_DNA"/>
</dbReference>
<dbReference type="Proteomes" id="UP001326636">
    <property type="component" value="Chromosome"/>
</dbReference>
<reference evidence="1 2" key="1">
    <citation type="submission" date="2023-11" db="EMBL/GenBank/DDBJ databases">
        <title>Description of Streptococcus dentalis sp. nov., Streptococcus gingivalis sp. nov., Streptococcus lingualis sp. nov. isolated from human oral cavity.</title>
        <authorList>
            <person name="Choi Y.S."/>
            <person name="Goo B.J."/>
            <person name="Bae J.W."/>
        </authorList>
    </citation>
    <scope>NUCLEOTIDE SEQUENCE [LARGE SCALE GENOMIC DNA]</scope>
    <source>
        <strain evidence="1 2">S1</strain>
    </source>
</reference>
<gene>
    <name evidence="1" type="ORF">SM121_04890</name>
</gene>
<protein>
    <submittedName>
        <fullName evidence="1">Uncharacterized protein</fullName>
    </submittedName>
</protein>
<sequence length="253" mass="28567">MDKLKETIKLIGKDIYNLNNSQKNFLSLNKAYSLFPTFAGLQNQTSRLATKNDLEELKRNVEANDTDLKGEGFPYDLKADIGTTYVDTTAKNGAYKWIKKSPGTGWRTWSILAGDTGSVRPNNIQSNLDNAYIELRRINSTVEITFGGLKWGWFGIKRRGSEGYYPQSSDKERNVTILPIGGLPLGFRPTGSKIGIMMNDKGKRYGTWYVGGSTDKNHVRLQFDDPVPTDQDITDIRFTNMTYTTDDPWPENL</sequence>
<evidence type="ECO:0000313" key="2">
    <source>
        <dbReference type="Proteomes" id="UP001326636"/>
    </source>
</evidence>